<evidence type="ECO:0000256" key="6">
    <source>
        <dbReference type="ARBA" id="ARBA00023180"/>
    </source>
</evidence>
<evidence type="ECO:0000256" key="4">
    <source>
        <dbReference type="ARBA" id="ARBA00022825"/>
    </source>
</evidence>
<name>A0A9P0CWK1_9CUCU</name>
<keyword evidence="2 9" id="KW-0732">Signal</keyword>
<dbReference type="AlphaFoldDB" id="A0A9P0CWK1"/>
<keyword evidence="13" id="KW-1185">Reference proteome</keyword>
<dbReference type="FunFam" id="2.40.10.10:FF:000028">
    <property type="entry name" value="Serine protease easter"/>
    <property type="match status" value="1"/>
</dbReference>
<organism evidence="12 13">
    <name type="scientific">Psylliodes chrysocephalus</name>
    <dbReference type="NCBI Taxonomy" id="3402493"/>
    <lineage>
        <taxon>Eukaryota</taxon>
        <taxon>Metazoa</taxon>
        <taxon>Ecdysozoa</taxon>
        <taxon>Arthropoda</taxon>
        <taxon>Hexapoda</taxon>
        <taxon>Insecta</taxon>
        <taxon>Pterygota</taxon>
        <taxon>Neoptera</taxon>
        <taxon>Endopterygota</taxon>
        <taxon>Coleoptera</taxon>
        <taxon>Polyphaga</taxon>
        <taxon>Cucujiformia</taxon>
        <taxon>Chrysomeloidea</taxon>
        <taxon>Chrysomelidae</taxon>
        <taxon>Galerucinae</taxon>
        <taxon>Alticini</taxon>
        <taxon>Psylliodes</taxon>
    </lineage>
</organism>
<dbReference type="InterPro" id="IPR043504">
    <property type="entry name" value="Peptidase_S1_PA_chymotrypsin"/>
</dbReference>
<evidence type="ECO:0000256" key="9">
    <source>
        <dbReference type="RuleBase" id="RU366078"/>
    </source>
</evidence>
<comment type="similarity">
    <text evidence="7 9">Belongs to the peptidase S1 family. CLIP subfamily.</text>
</comment>
<keyword evidence="4 8" id="KW-0720">Serine protease</keyword>
<dbReference type="CDD" id="cd00190">
    <property type="entry name" value="Tryp_SPc"/>
    <property type="match status" value="1"/>
</dbReference>
<dbReference type="GO" id="GO:0004252">
    <property type="term" value="F:serine-type endopeptidase activity"/>
    <property type="evidence" value="ECO:0007669"/>
    <property type="project" value="UniProtKB-UniRule"/>
</dbReference>
<dbReference type="PROSITE" id="PS00134">
    <property type="entry name" value="TRYPSIN_HIS"/>
    <property type="match status" value="1"/>
</dbReference>
<evidence type="ECO:0000256" key="2">
    <source>
        <dbReference type="ARBA" id="ARBA00022729"/>
    </source>
</evidence>
<dbReference type="Pfam" id="PF00089">
    <property type="entry name" value="Trypsin"/>
    <property type="match status" value="1"/>
</dbReference>
<keyword evidence="1 8" id="KW-0645">Protease</keyword>
<dbReference type="PROSITE" id="PS51888">
    <property type="entry name" value="CLIP"/>
    <property type="match status" value="1"/>
</dbReference>
<dbReference type="Pfam" id="PF12032">
    <property type="entry name" value="CLIP"/>
    <property type="match status" value="1"/>
</dbReference>
<dbReference type="InterPro" id="IPR009003">
    <property type="entry name" value="Peptidase_S1_PA"/>
</dbReference>
<evidence type="ECO:0000256" key="5">
    <source>
        <dbReference type="ARBA" id="ARBA00023157"/>
    </source>
</evidence>
<evidence type="ECO:0000259" key="11">
    <source>
        <dbReference type="PROSITE" id="PS51888"/>
    </source>
</evidence>
<dbReference type="PROSITE" id="PS00135">
    <property type="entry name" value="TRYPSIN_SER"/>
    <property type="match status" value="1"/>
</dbReference>
<feature type="signal peptide" evidence="9">
    <location>
        <begin position="1"/>
        <end position="23"/>
    </location>
</feature>
<evidence type="ECO:0000256" key="1">
    <source>
        <dbReference type="ARBA" id="ARBA00022670"/>
    </source>
</evidence>
<dbReference type="FunFam" id="2.40.10.10:FF:000002">
    <property type="entry name" value="Transmembrane protease serine"/>
    <property type="match status" value="1"/>
</dbReference>
<dbReference type="EC" id="3.4.21.-" evidence="8"/>
<dbReference type="InterPro" id="IPR022700">
    <property type="entry name" value="CLIP"/>
</dbReference>
<dbReference type="InterPro" id="IPR038565">
    <property type="entry name" value="CLIP_sf"/>
</dbReference>
<feature type="domain" description="Peptidase S1" evidence="10">
    <location>
        <begin position="135"/>
        <end position="389"/>
    </location>
</feature>
<dbReference type="InterPro" id="IPR033116">
    <property type="entry name" value="TRYPSIN_SER"/>
</dbReference>
<dbReference type="OrthoDB" id="8114044at2759"/>
<dbReference type="InterPro" id="IPR018114">
    <property type="entry name" value="TRYPSIN_HIS"/>
</dbReference>
<dbReference type="SUPFAM" id="SSF50494">
    <property type="entry name" value="Trypsin-like serine proteases"/>
    <property type="match status" value="1"/>
</dbReference>
<dbReference type="SMART" id="SM00020">
    <property type="entry name" value="Tryp_SPc"/>
    <property type="match status" value="1"/>
</dbReference>
<evidence type="ECO:0000256" key="8">
    <source>
        <dbReference type="RuleBase" id="RU363034"/>
    </source>
</evidence>
<dbReference type="GO" id="GO:0006508">
    <property type="term" value="P:proteolysis"/>
    <property type="evidence" value="ECO:0007669"/>
    <property type="project" value="UniProtKB-KW"/>
</dbReference>
<comment type="subcellular location">
    <subcellularLocation>
        <location evidence="9">Secreted</location>
    </subcellularLocation>
</comment>
<evidence type="ECO:0000259" key="10">
    <source>
        <dbReference type="PROSITE" id="PS50240"/>
    </source>
</evidence>
<gene>
    <name evidence="12" type="ORF">PSYICH_LOCUS7476</name>
</gene>
<dbReference type="InterPro" id="IPR001254">
    <property type="entry name" value="Trypsin_dom"/>
</dbReference>
<feature type="chain" id="PRO_5040535334" description="CLIP domain-containing serine protease" evidence="9">
    <location>
        <begin position="24"/>
        <end position="390"/>
    </location>
</feature>
<proteinExistence type="inferred from homology"/>
<evidence type="ECO:0000256" key="3">
    <source>
        <dbReference type="ARBA" id="ARBA00022801"/>
    </source>
</evidence>
<dbReference type="InterPro" id="IPR051487">
    <property type="entry name" value="Ser/Thr_Proteases_Immune/Dev"/>
</dbReference>
<evidence type="ECO:0000313" key="13">
    <source>
        <dbReference type="Proteomes" id="UP001153636"/>
    </source>
</evidence>
<feature type="domain" description="Clip" evidence="11">
    <location>
        <begin position="32"/>
        <end position="82"/>
    </location>
</feature>
<dbReference type="SMART" id="SM00680">
    <property type="entry name" value="CLIP"/>
    <property type="match status" value="1"/>
</dbReference>
<accession>A0A9P0CWK1</accession>
<dbReference type="PANTHER" id="PTHR24256">
    <property type="entry name" value="TRYPTASE-RELATED"/>
    <property type="match status" value="1"/>
</dbReference>
<dbReference type="PRINTS" id="PR00722">
    <property type="entry name" value="CHYMOTRYPSIN"/>
</dbReference>
<protein>
    <recommendedName>
        <fullName evidence="9">CLIP domain-containing serine protease</fullName>
        <ecNumber evidence="8">3.4.21.-</ecNumber>
    </recommendedName>
</protein>
<dbReference type="InterPro" id="IPR001314">
    <property type="entry name" value="Peptidase_S1A"/>
</dbReference>
<keyword evidence="6" id="KW-0325">Glycoprotein</keyword>
<evidence type="ECO:0000256" key="7">
    <source>
        <dbReference type="ARBA" id="ARBA00024195"/>
    </source>
</evidence>
<comment type="domain">
    <text evidence="9">The clip domain consists of 35-55 residues which are 'knitted' together usually by 3 conserved disulfide bonds forming a clip-like compact structure.</text>
</comment>
<dbReference type="Gene3D" id="3.30.1640.30">
    <property type="match status" value="1"/>
</dbReference>
<dbReference type="EMBL" id="OV651814">
    <property type="protein sequence ID" value="CAH1105992.1"/>
    <property type="molecule type" value="Genomic_DNA"/>
</dbReference>
<dbReference type="GO" id="GO:0005576">
    <property type="term" value="C:extracellular region"/>
    <property type="evidence" value="ECO:0007669"/>
    <property type="project" value="UniProtKB-SubCell"/>
</dbReference>
<keyword evidence="5" id="KW-1015">Disulfide bond</keyword>
<evidence type="ECO:0000313" key="12">
    <source>
        <dbReference type="EMBL" id="CAH1105992.1"/>
    </source>
</evidence>
<dbReference type="Proteomes" id="UP001153636">
    <property type="component" value="Chromosome 2"/>
</dbReference>
<keyword evidence="9" id="KW-0964">Secreted</keyword>
<keyword evidence="3 8" id="KW-0378">Hydrolase</keyword>
<dbReference type="Gene3D" id="2.40.10.10">
    <property type="entry name" value="Trypsin-like serine proteases"/>
    <property type="match status" value="2"/>
</dbReference>
<sequence length="390" mass="42933">MVHQKCFAVLLIVGCFCFCQNEAQQDLKRGSTCRTPNGDTATCISIFDCSRFVTTIRSGSPSQIKFIQSSQCGWDNHALVCCGTDIDYKSTRSPPVTVGTPVGRTVRTGFRRNIAIPDRANCGRQEADEGLSGFIYGGKETQLDEFPWLASLGYTDRFGRRQWSCGGTLINNRYVLTAGHCVIGEIERKIGKLSVVKFGEHNTDTIIDCNKDSKCNNRPVTIEVDQVEYPPNYDGLSNSPFDIALVRLKQKVDYTNFIRPICLPEPNEASRNAEMMTTAGWGRIENGTASKVLLKVEIPFVDKRQCSRLYSSAGVFLIDSQICAGGEGGKDSCAGDSGGPLMRRSSANPLVWYQEGIVSFGALKCGIKGLPAIYTRIADFLPWIHTTVRD</sequence>
<reference evidence="12" key="1">
    <citation type="submission" date="2022-01" db="EMBL/GenBank/DDBJ databases">
        <authorList>
            <person name="King R."/>
        </authorList>
    </citation>
    <scope>NUCLEOTIDE SEQUENCE</scope>
</reference>
<dbReference type="PROSITE" id="PS50240">
    <property type="entry name" value="TRYPSIN_DOM"/>
    <property type="match status" value="1"/>
</dbReference>